<feature type="domain" description="HD" evidence="1">
    <location>
        <begin position="29"/>
        <end position="130"/>
    </location>
</feature>
<dbReference type="Proteomes" id="UP000730618">
    <property type="component" value="Unassembled WGS sequence"/>
</dbReference>
<dbReference type="RefSeq" id="WP_218096848.1">
    <property type="nucleotide sequence ID" value="NZ_CAJVCE010000001.1"/>
</dbReference>
<gene>
    <name evidence="2" type="ORF">PAECIP111802_00487</name>
</gene>
<dbReference type="InterPro" id="IPR006674">
    <property type="entry name" value="HD_domain"/>
</dbReference>
<reference evidence="2 3" key="1">
    <citation type="submission" date="2021-06" db="EMBL/GenBank/DDBJ databases">
        <authorList>
            <person name="Criscuolo A."/>
        </authorList>
    </citation>
    <scope>NUCLEOTIDE SEQUENCE [LARGE SCALE GENOMIC DNA]</scope>
    <source>
        <strain evidence="3">CIP 111802</strain>
    </source>
</reference>
<evidence type="ECO:0000313" key="3">
    <source>
        <dbReference type="Proteomes" id="UP000730618"/>
    </source>
</evidence>
<name>A0ABM8VB20_9BACL</name>
<keyword evidence="3" id="KW-1185">Reference proteome</keyword>
<dbReference type="Pfam" id="PF01966">
    <property type="entry name" value="HD"/>
    <property type="match status" value="1"/>
</dbReference>
<protein>
    <recommendedName>
        <fullName evidence="1">HD domain-containing protein</fullName>
    </recommendedName>
</protein>
<comment type="caution">
    <text evidence="2">The sequence shown here is derived from an EMBL/GenBank/DDBJ whole genome shotgun (WGS) entry which is preliminary data.</text>
</comment>
<proteinExistence type="predicted"/>
<accession>A0ABM8VB20</accession>
<dbReference type="EMBL" id="CAJVCE010000001">
    <property type="protein sequence ID" value="CAG7618117.1"/>
    <property type="molecule type" value="Genomic_DNA"/>
</dbReference>
<evidence type="ECO:0000259" key="1">
    <source>
        <dbReference type="Pfam" id="PF01966"/>
    </source>
</evidence>
<sequence>MSDKFELLRHAVRSKLQTFTNDQEHPASQHLYGVSIFCGLIALKRGLDADICKSAGLLHDLWLYRHLPLSVDEHRKHGEYGSIEAREILQSIGSYTECEIETICTMIFRHNDKHIIQDDYDEVLKDADALTHFINDSAYDKKYRYYGRHRNVLDELGFTLGNKENNQ</sequence>
<evidence type="ECO:0000313" key="2">
    <source>
        <dbReference type="EMBL" id="CAG7618117.1"/>
    </source>
</evidence>
<organism evidence="2 3">
    <name type="scientific">Paenibacillus allorhizosphaerae</name>
    <dbReference type="NCBI Taxonomy" id="2849866"/>
    <lineage>
        <taxon>Bacteria</taxon>
        <taxon>Bacillati</taxon>
        <taxon>Bacillota</taxon>
        <taxon>Bacilli</taxon>
        <taxon>Bacillales</taxon>
        <taxon>Paenibacillaceae</taxon>
        <taxon>Paenibacillus</taxon>
    </lineage>
</organism>